<dbReference type="InterPro" id="IPR027417">
    <property type="entry name" value="P-loop_NTPase"/>
</dbReference>
<keyword evidence="6" id="KW-1185">Reference proteome</keyword>
<evidence type="ECO:0000256" key="3">
    <source>
        <dbReference type="PROSITE-ProRule" id="PRU00221"/>
    </source>
</evidence>
<dbReference type="Gene3D" id="2.130.10.10">
    <property type="entry name" value="YVTN repeat-like/Quinoprotein amine dehydrogenase"/>
    <property type="match status" value="3"/>
</dbReference>
<evidence type="ECO:0000259" key="4">
    <source>
        <dbReference type="SMART" id="SM00382"/>
    </source>
</evidence>
<dbReference type="OMA" id="RGVQCVC"/>
<dbReference type="InterPro" id="IPR015943">
    <property type="entry name" value="WD40/YVTN_repeat-like_dom_sf"/>
</dbReference>
<dbReference type="PROSITE" id="PS50082">
    <property type="entry name" value="WD_REPEATS_2"/>
    <property type="match status" value="2"/>
</dbReference>
<dbReference type="Proteomes" id="UP000265120">
    <property type="component" value="Chromosome 2"/>
</dbReference>
<protein>
    <submittedName>
        <fullName evidence="5">NACHT and WD repeat domain containing 1</fullName>
    </submittedName>
</protein>
<dbReference type="InterPro" id="IPR001680">
    <property type="entry name" value="WD40_rpt"/>
</dbReference>
<dbReference type="Gene3D" id="3.40.50.300">
    <property type="entry name" value="P-loop containing nucleotide triphosphate hydrolases"/>
    <property type="match status" value="1"/>
</dbReference>
<dbReference type="Ensembl" id="ENSCSET00000002378.1">
    <property type="protein sequence ID" value="ENSCSEP00000002338.1"/>
    <property type="gene ID" value="ENSCSEG00000001563.1"/>
</dbReference>
<dbReference type="Gene3D" id="1.25.40.370">
    <property type="match status" value="1"/>
</dbReference>
<feature type="repeat" description="WD" evidence="3">
    <location>
        <begin position="850"/>
        <end position="891"/>
    </location>
</feature>
<dbReference type="SMART" id="SM00320">
    <property type="entry name" value="WD40"/>
    <property type="match status" value="7"/>
</dbReference>
<proteinExistence type="predicted"/>
<feature type="repeat" description="WD" evidence="3">
    <location>
        <begin position="1216"/>
        <end position="1250"/>
    </location>
</feature>
<keyword evidence="2" id="KW-0677">Repeat</keyword>
<dbReference type="PANTHER" id="PTHR45013">
    <property type="entry name" value="NACHT DOMAIN- AND WD REPEAT-CONTAINING PROTEIN 1"/>
    <property type="match status" value="1"/>
</dbReference>
<dbReference type="SUPFAM" id="SSF50998">
    <property type="entry name" value="Quinoprotein alcohol dehydrogenase-like"/>
    <property type="match status" value="1"/>
</dbReference>
<feature type="domain" description="AAA+ ATPase" evidence="4">
    <location>
        <begin position="318"/>
        <end position="480"/>
    </location>
</feature>
<dbReference type="InterPro" id="IPR007111">
    <property type="entry name" value="NACHT_NTPase"/>
</dbReference>
<reference evidence="5" key="2">
    <citation type="submission" date="2025-08" db="UniProtKB">
        <authorList>
            <consortium name="Ensembl"/>
        </authorList>
    </citation>
    <scope>IDENTIFICATION</scope>
</reference>
<evidence type="ECO:0000256" key="1">
    <source>
        <dbReference type="ARBA" id="ARBA00022574"/>
    </source>
</evidence>
<dbReference type="SMART" id="SM00382">
    <property type="entry name" value="AAA"/>
    <property type="match status" value="1"/>
</dbReference>
<name>A0A3P8UGK5_CYNSE</name>
<dbReference type="GeneTree" id="ENSGT00940000166794"/>
<dbReference type="PANTHER" id="PTHR45013:SF1">
    <property type="entry name" value="NACHT DOMAIN- AND WD REPEAT-CONTAINING PROTEIN 1"/>
    <property type="match status" value="1"/>
</dbReference>
<organism evidence="5 6">
    <name type="scientific">Cynoglossus semilaevis</name>
    <name type="common">Tongue sole</name>
    <dbReference type="NCBI Taxonomy" id="244447"/>
    <lineage>
        <taxon>Eukaryota</taxon>
        <taxon>Metazoa</taxon>
        <taxon>Chordata</taxon>
        <taxon>Craniata</taxon>
        <taxon>Vertebrata</taxon>
        <taxon>Euteleostomi</taxon>
        <taxon>Actinopterygii</taxon>
        <taxon>Neopterygii</taxon>
        <taxon>Teleostei</taxon>
        <taxon>Neoteleostei</taxon>
        <taxon>Acanthomorphata</taxon>
        <taxon>Carangaria</taxon>
        <taxon>Pleuronectiformes</taxon>
        <taxon>Pleuronectoidei</taxon>
        <taxon>Cynoglossidae</taxon>
        <taxon>Cynoglossinae</taxon>
        <taxon>Cynoglossus</taxon>
    </lineage>
</organism>
<dbReference type="InterPro" id="IPR003593">
    <property type="entry name" value="AAA+_ATPase"/>
</dbReference>
<dbReference type="Pfam" id="PF25469">
    <property type="entry name" value="WHD_NWD1"/>
    <property type="match status" value="1"/>
</dbReference>
<dbReference type="InterPro" id="IPR011047">
    <property type="entry name" value="Quinoprotein_ADH-like_sf"/>
</dbReference>
<reference evidence="5 6" key="1">
    <citation type="journal article" date="2014" name="Nat. Genet.">
        <title>Whole-genome sequence of a flatfish provides insights into ZW sex chromosome evolution and adaptation to a benthic lifestyle.</title>
        <authorList>
            <person name="Chen S."/>
            <person name="Zhang G."/>
            <person name="Shao C."/>
            <person name="Huang Q."/>
            <person name="Liu G."/>
            <person name="Zhang P."/>
            <person name="Song W."/>
            <person name="An N."/>
            <person name="Chalopin D."/>
            <person name="Volff J.N."/>
            <person name="Hong Y."/>
            <person name="Li Q."/>
            <person name="Sha Z."/>
            <person name="Zhou H."/>
            <person name="Xie M."/>
            <person name="Yu Q."/>
            <person name="Liu Y."/>
            <person name="Xiang H."/>
            <person name="Wang N."/>
            <person name="Wu K."/>
            <person name="Yang C."/>
            <person name="Zhou Q."/>
            <person name="Liao X."/>
            <person name="Yang L."/>
            <person name="Hu Q."/>
            <person name="Zhang J."/>
            <person name="Meng L."/>
            <person name="Jin L."/>
            <person name="Tian Y."/>
            <person name="Lian J."/>
            <person name="Yang J."/>
            <person name="Miao G."/>
            <person name="Liu S."/>
            <person name="Liang Z."/>
            <person name="Yan F."/>
            <person name="Li Y."/>
            <person name="Sun B."/>
            <person name="Zhang H."/>
            <person name="Zhang J."/>
            <person name="Zhu Y."/>
            <person name="Du M."/>
            <person name="Zhao Y."/>
            <person name="Schartl M."/>
            <person name="Tang Q."/>
            <person name="Wang J."/>
        </authorList>
    </citation>
    <scope>NUCLEOTIDE SEQUENCE</scope>
</reference>
<reference evidence="5" key="3">
    <citation type="submission" date="2025-09" db="UniProtKB">
        <authorList>
            <consortium name="Ensembl"/>
        </authorList>
    </citation>
    <scope>IDENTIFICATION</scope>
</reference>
<dbReference type="PROSITE" id="PS00678">
    <property type="entry name" value="WD_REPEATS_1"/>
    <property type="match status" value="1"/>
</dbReference>
<dbReference type="InterPro" id="IPR057588">
    <property type="entry name" value="NWD1/2-like_WH"/>
</dbReference>
<dbReference type="SUPFAM" id="SSF52540">
    <property type="entry name" value="P-loop containing nucleoside triphosphate hydrolases"/>
    <property type="match status" value="1"/>
</dbReference>
<dbReference type="InterPro" id="IPR043365">
    <property type="entry name" value="NWD1"/>
</dbReference>
<sequence>MSSERKVLLEKAYPEVLSFCRSLGLVFEVVDLRWGIRNVTSGDHDSCEVFLKEMENCCRISAGPAFVALLGNRYGHRALPRFIPEKEFEVLSSKLTKNPEGIKMLNQWFLKDNNAVPPTYVLQPITAHFSHYSDLRPESRPQHDKDVVSWRLTETKLLQLLRSARQRVREGPKRLAKYMDMTFDGLLDAEAQGLLTELKSRLYTSSKNILNLHCVELIKGSVDPKRKEHAQYLESICEQFVSQMKARITAVADPQYEGREKGKRIWGNTEKPFQTSEWVEEEVRQHVARSTELCKGLHGREGVLGKLCLTMWESNNIHHGPLVVHGAAGMGKTTLLCKLAHEMQKVLEAKSSVVIRLLSAHHPQRPDINQVLHSICLQVCLSCGLSPPSPLTAGAHLELRRFFRTMLSQVSQQGYTLLLILDSLDQLSDQNHAHRLHWLPVDLPPNVHIVVSMDTSSEVFANIRLKVESLDRFFVVERLSGDDGKKIMDTNMRSWQRTLTPEQSHTVLQKFESTGCPLHLKLILSAAKHWTSFTPLTELNLGENLKDTFLKLLLKLEEKHGKELVGGALGYLALAREGLLEAELRDILSLDDNVISEVYKYFLPPTPSLIRLPPFLWARLRRDLEDLLEERWTSGVVFITFNNRHVAEMVSSHYLTPERRGQSHRILADYFLGRWSGKLKPASLPGLSLLLSDRKVPPQPLWFAPGMANVRKLQEMPYHLLHADLWEELQQQVIGNADWLHCKSRVCGVSAVIQDLDQCSQFMNCTETRLIRDTLVLIKPTFDFLENQIDMNVFCAELLARLSSLAQKCPAVIGQLCSQCEEWLLTCPEPILLPKCSFMQQPGGALQHTLSGLYGGVVCLDVSVQLQVLVAGSDDGVVAVWSLVDQQLVHTLLGHKEAVLHVQVIDSLSCCLSLAADGCLMRWSLINGQQLLCVQEAVPVDSTPSAVCLHLLDQNQLICVYTRTQVKRIFTCWCYYSTATQYVQLPPTTEPDTLGLYNLDTDSLDNFLNLTHDDTVLSACLSSDGRQLVTFVPPGCISERLSVSAEVSCLEIAQNKRLLFCGLTSGTVLIYPLNIPQETLCIPPPESLCSVLSLAVSSKERHVAVAYEDAVCLFEITTRECFPTVEGPMQRVSLSLLQSPLSSMALLPDRRLLYGTSCGEVTLYDFRGGSSSALEPHHSRITCITASNWGKHALVGSEDAVQRLWSLSPGFFFEGVLCAAFADSDQFVFTGSKDRTVKVWDVANGNLLLVQYVYSPVVRMLTYRNGFVALSQQGCVIREVFRCPEHISPDYNPLRNIKAQYRVTSRKRGEEDQCTPELQNYNPAQFNLNLMSMLGEKPSATCLIL</sequence>
<dbReference type="InterPro" id="IPR019775">
    <property type="entry name" value="WD40_repeat_CS"/>
</dbReference>
<evidence type="ECO:0000313" key="6">
    <source>
        <dbReference type="Proteomes" id="UP000265120"/>
    </source>
</evidence>
<dbReference type="STRING" id="244447.ENSCSEP00000002338"/>
<accession>A0A3P8UGK5</accession>
<keyword evidence="1 3" id="KW-0853">WD repeat</keyword>
<evidence type="ECO:0000313" key="5">
    <source>
        <dbReference type="Ensembl" id="ENSCSEP00000002338.1"/>
    </source>
</evidence>
<evidence type="ECO:0000256" key="2">
    <source>
        <dbReference type="ARBA" id="ARBA00022737"/>
    </source>
</evidence>
<dbReference type="Pfam" id="PF00400">
    <property type="entry name" value="WD40"/>
    <property type="match status" value="2"/>
</dbReference>
<dbReference type="Pfam" id="PF05729">
    <property type="entry name" value="NACHT"/>
    <property type="match status" value="1"/>
</dbReference>
<dbReference type="InParanoid" id="A0A3P8UGK5"/>